<dbReference type="KEGG" id="apo:Arcpr_0837"/>
<keyword evidence="3" id="KW-1185">Reference proteome</keyword>
<evidence type="ECO:0000256" key="1">
    <source>
        <dbReference type="SAM" id="MobiDB-lite"/>
    </source>
</evidence>
<evidence type="ECO:0000313" key="2">
    <source>
        <dbReference type="EMBL" id="ADB57900.1"/>
    </source>
</evidence>
<dbReference type="PaxDb" id="572546-Arcpr_0837"/>
<accession>D2RHX5</accession>
<protein>
    <submittedName>
        <fullName evidence="2">Uncharacterized protein</fullName>
    </submittedName>
</protein>
<dbReference type="EMBL" id="CP001857">
    <property type="protein sequence ID" value="ADB57900.1"/>
    <property type="molecule type" value="Genomic_DNA"/>
</dbReference>
<dbReference type="GeneID" id="8739499"/>
<organism evidence="2 3">
    <name type="scientific">Archaeoglobus profundus (strain DSM 5631 / JCM 9629 / NBRC 100127 / Av18)</name>
    <dbReference type="NCBI Taxonomy" id="572546"/>
    <lineage>
        <taxon>Archaea</taxon>
        <taxon>Methanobacteriati</taxon>
        <taxon>Methanobacteriota</taxon>
        <taxon>Archaeoglobi</taxon>
        <taxon>Archaeoglobales</taxon>
        <taxon>Archaeoglobaceae</taxon>
        <taxon>Archaeoglobus</taxon>
    </lineage>
</organism>
<reference evidence="2 3" key="1">
    <citation type="journal article" date="2010" name="Stand. Genomic Sci.">
        <title>Complete genome sequence of Archaeoglobus profundus type strain (AV18).</title>
        <authorList>
            <person name="von Jan M."/>
            <person name="Lapidus A."/>
            <person name="Del Rio T.G."/>
            <person name="Copeland A."/>
            <person name="Tice H."/>
            <person name="Cheng J.F."/>
            <person name="Lucas S."/>
            <person name="Chen F."/>
            <person name="Nolan M."/>
            <person name="Goodwin L."/>
            <person name="Han C."/>
            <person name="Pitluck S."/>
            <person name="Liolios K."/>
            <person name="Ivanova N."/>
            <person name="Mavromatis K."/>
            <person name="Ovchinnikova G."/>
            <person name="Chertkov O."/>
            <person name="Pati A."/>
            <person name="Chen A."/>
            <person name="Palaniappan K."/>
            <person name="Land M."/>
            <person name="Hauser L."/>
            <person name="Chang Y.J."/>
            <person name="Jeffries C.D."/>
            <person name="Saunders E."/>
            <person name="Brettin T."/>
            <person name="Detter J.C."/>
            <person name="Chain P."/>
            <person name="Eichinger K."/>
            <person name="Huber H."/>
            <person name="Spring S."/>
            <person name="Rohde M."/>
            <person name="Goker M."/>
            <person name="Wirth R."/>
            <person name="Woyke T."/>
            <person name="Bristow J."/>
            <person name="Eisen J.A."/>
            <person name="Markowitz V."/>
            <person name="Hugenholtz P."/>
            <person name="Kyrpides N.C."/>
            <person name="Klenk H.P."/>
        </authorList>
    </citation>
    <scope>NUCLEOTIDE SEQUENCE [LARGE SCALE GENOMIC DNA]</scope>
    <source>
        <strain evidence="3">DSM 5631 / JCM 9629 / NBRC 100127 / Av18</strain>
    </source>
</reference>
<sequence>MVEVKIELNGRIEADTVGYGWEVKERKVGKHTRKLNGEVYEAPRIVLSGEFNDLIGKTFRTYRVKAVVEEKYWGRKLRMEGTAVIIFIPEKKEEVKEYDEDFDFEDDFDDEDEEYAGPELVSTTSGPTW</sequence>
<evidence type="ECO:0000313" key="3">
    <source>
        <dbReference type="Proteomes" id="UP000001901"/>
    </source>
</evidence>
<dbReference type="HOGENOM" id="CLU_1943750_0_0_2"/>
<name>D2RHX5_ARCPA</name>
<dbReference type="Proteomes" id="UP000001901">
    <property type="component" value="Chromosome"/>
</dbReference>
<dbReference type="STRING" id="572546.Arcpr_0837"/>
<dbReference type="AlphaFoldDB" id="D2RHX5"/>
<gene>
    <name evidence="2" type="ordered locus">Arcpr_0837</name>
</gene>
<feature type="region of interest" description="Disordered" evidence="1">
    <location>
        <begin position="110"/>
        <end position="129"/>
    </location>
</feature>
<proteinExistence type="predicted"/>
<dbReference type="RefSeq" id="WP_012940236.1">
    <property type="nucleotide sequence ID" value="NC_013741.1"/>
</dbReference>